<evidence type="ECO:0000313" key="1">
    <source>
        <dbReference type="EMBL" id="ATW61797.1"/>
    </source>
</evidence>
<dbReference type="EMBL" id="MG050172">
    <property type="protein sequence ID" value="ATW61797.1"/>
    <property type="molecule type" value="Genomic_DNA"/>
</dbReference>
<dbReference type="RefSeq" id="YP_009795710.1">
    <property type="nucleotide sequence ID" value="NC_047893.1"/>
</dbReference>
<sequence>MILYIHEYWTGKFNKVRHVRVYEDYVNAFNQQKVLGGTIKVCDVIDEIY</sequence>
<reference evidence="1 2" key="1">
    <citation type="journal article" date="2017" name="J. Ind. Microbiol. Biotechnol.">
        <title>A novel bacteriophage (DTL-Phage) in an industrial fermentation process and CRISPR-based acquired resistance.</title>
        <authorList>
            <person name="Halter M.C."/>
            <person name="Zahn J.A."/>
        </authorList>
    </citation>
    <scope>NUCLEOTIDE SEQUENCE [LARGE SCALE GENOMIC DNA]</scope>
</reference>
<name>A0A2H4PGL8_9CAUD</name>
<protein>
    <submittedName>
        <fullName evidence="1">Uncharacterized protein</fullName>
    </submittedName>
</protein>
<dbReference type="KEGG" id="vg:54986074"/>
<keyword evidence="2" id="KW-1185">Reference proteome</keyword>
<proteinExistence type="predicted"/>
<dbReference type="Proteomes" id="UP000241499">
    <property type="component" value="Segment"/>
</dbReference>
<accession>A0A2H4PGL8</accession>
<evidence type="ECO:0000313" key="2">
    <source>
        <dbReference type="Proteomes" id="UP000241499"/>
    </source>
</evidence>
<organism evidence="1 2">
    <name type="scientific">Escherichia phage DTL</name>
    <dbReference type="NCBI Taxonomy" id="2048061"/>
    <lineage>
        <taxon>Viruses</taxon>
        <taxon>Duplodnaviria</taxon>
        <taxon>Heunggongvirae</taxon>
        <taxon>Uroviricota</taxon>
        <taxon>Caudoviricetes</taxon>
        <taxon>Drexlerviridae</taxon>
        <taxon>Braunvirinae</taxon>
        <taxon>Loudonvirus</taxon>
        <taxon>Loudonvirus DTL</taxon>
    </lineage>
</organism>
<dbReference type="GeneID" id="54986074"/>